<dbReference type="InterPro" id="IPR029124">
    <property type="entry name" value="L_protein_N"/>
</dbReference>
<keyword evidence="3" id="KW-0808">Transferase</keyword>
<dbReference type="GO" id="GO:0003968">
    <property type="term" value="F:RNA-directed RNA polymerase activity"/>
    <property type="evidence" value="ECO:0007669"/>
    <property type="project" value="UniProtKB-KW"/>
</dbReference>
<dbReference type="Pfam" id="PF04196">
    <property type="entry name" value="Bunya_RdRp"/>
    <property type="match status" value="1"/>
</dbReference>
<evidence type="ECO:0000256" key="10">
    <source>
        <dbReference type="SAM" id="Coils"/>
    </source>
</evidence>
<dbReference type="KEGG" id="vg:40524599"/>
<evidence type="ECO:0000256" key="1">
    <source>
        <dbReference type="ARBA" id="ARBA00012494"/>
    </source>
</evidence>
<reference evidence="12 13" key="1">
    <citation type="journal article" date="2015" name="Viruses">
        <title>Genetic and Phylogenetic Characterization of Tataguine and Witwatersrand Viruses and Other Orthobunyaviruses of the Anopheles A, Capim, Guama, Koongol, Mapputta, Tete, and Turlock Serogroups.</title>
        <authorList>
            <person name="Shchetinin A.M."/>
            <person name="Lvov D.K."/>
            <person name="Deriabin P.G."/>
            <person name="Botikov A.G."/>
            <person name="Gitelman A.K."/>
            <person name="Kuhn J.H."/>
            <person name="Alkhovsky S.V."/>
        </authorList>
    </citation>
    <scope>NUCLEOTIDE SEQUENCE [LARGE SCALE GENOMIC DNA]</scope>
    <source>
        <strain evidence="12 13">IG1424</strain>
    </source>
</reference>
<dbReference type="InterPro" id="IPR007099">
    <property type="entry name" value="RNA-dir_pol_NSvirus"/>
</dbReference>
<evidence type="ECO:0000313" key="13">
    <source>
        <dbReference type="Proteomes" id="UP000232767"/>
    </source>
</evidence>
<evidence type="ECO:0000256" key="9">
    <source>
        <dbReference type="ARBA" id="ARBA00034123"/>
    </source>
</evidence>
<accession>A0A0R7FK34</accession>
<evidence type="ECO:0000256" key="7">
    <source>
        <dbReference type="ARBA" id="ARBA00030436"/>
    </source>
</evidence>
<dbReference type="CDD" id="cd22349">
    <property type="entry name" value="PDDEXK_RNA_polymerase-like"/>
    <property type="match status" value="1"/>
</dbReference>
<dbReference type="Proteomes" id="UP000232767">
    <property type="component" value="Genome"/>
</dbReference>
<dbReference type="RefSeq" id="YP_009664559.1">
    <property type="nucleotide sequence ID" value="NC_043037.1"/>
</dbReference>
<dbReference type="EMBL" id="KP792687">
    <property type="protein sequence ID" value="AKO90167.1"/>
    <property type="molecule type" value="Viral_cRNA"/>
</dbReference>
<keyword evidence="12" id="KW-0548">Nucleotidyltransferase</keyword>
<dbReference type="GO" id="GO:0016787">
    <property type="term" value="F:hydrolase activity"/>
    <property type="evidence" value="ECO:0007669"/>
    <property type="project" value="UniProtKB-KW"/>
</dbReference>
<sequence>MLDQENEQALNRLAAAVARANEPAEGKEAYNAILSRRHDYFGQVFCETIGIPYRNDVRLEDILHECDQTVDTLTNKIPNITPDNFEFRDNILTIIDYKVAVSDESADYTREKYENAVDAIKHLVDFPIRVCIVRMHPHTRQVTYSDDNFMRRFAHVVYPVDFTRYTQLTEELKEKFADSPEFMDMIAYGDVTFTANWCQNGCPELYEHPIFKEFLESMPLKYQKLFEKSLQSSCYTSERWDSNLKEVKSATREEYEDFISRSAKELYETSPDYSEPSREEILKGWEEMTERVKEQREVSSNINDQKPSAHFIWAENNPELPTANSAKICAISKLLQSINIESSFAEDFKRLGKLFDFSEDIPGYERHCEQLKRQARSNPGQVKNKKLDPKKIGNALVLWEQQFLLSAEEMGKENKLHLLKDFFGVGKHKQFAKKGLDDTETDKPTILDFNDAEVKRSAELMMQKTKLYLSGKSSLNREHPIASEYLNGIKKCNDETYNVLNAIFQTKYWQCITDISMLMKNMLSVSQYNRNNTFRIATCANNALYGLIFPSADIKTKDASIVYCIVAVHKDEKSLFNPGALHATFKVPGGFLSISKSMRLDKKRCHRIVTSPGIFLTIATMLKGDNPTINLNDVLNFSIFASLNITKSMLSLTEPSRYMIMNSLAVSSHVREYISEKFSPYTKTLFSVHMVEKIKAGCLNAFKQREKIKTRDIYLTDIDITQKGIQDNRDLCSIWFDGNVTLKEYLNQIYIVFYLNPKALHEKHHVMIDLLKTVIEIELDQRENVPQPWSDIPKKQTVNLPILVHSLAKNLLLDTSFAHFLRSRIESRNNFRRTFATISTFTSSKSCLKTGNFHEFKIKQCQRLKKVNASEAKKHRIANAMFVEEQDQHLEVEHANYELMRKAVPDYVDVLSTKVFDRLYELYKTGEIDDEPVIHQIFTTMRTHTKFYFTYFNKGQKTAKDREIFIGEYEAKMCMYLVERIYKERSKVNPDEMISEPGDGKLRVLERKAEQEIRFMVEKMKAKNDEINKEIEDAKDNYVLNLGKIAALQAQKYKALKLEINADMSKWSAQDVFFKYFWSVCLDPILYPEEKEHILYFFCNYMQKELVIPDEVICNILDQRKAYPNDIISQITNGLTTNHFNVKRNWLQGNFNYMSSYAHSTAMSVFKDVIKRAADLLEAEVLIHSMVHSDDNQTSVTLVDNRICPRQFTAFVINTFEKICLTFGCQANMKKTYITNHIKEFVSLFNLYGEPFSIYGRFTLTSVGDCAYIGPYEDLASRISATQTGIKHGCPASQAWLSIAIAQWMTYLTYNMLPGQQNDPQPILEIDRKQLPLELGGYISCPLSLIALAGLESGNIDFLIKLVNKYIDPRLQREPIQDQCTDIKNWDISKLSKVEIFKLKVLRYLVLDAEMDNTDIMGETSEMRGRSLLTPRKFTTAGSLRKLISFEDFQAVQDSEQGVDSIVEYMLQNPALLVTKGETKGDYMNTVLYRYNSKKFKESLSIQNPTQLFLEQILFSHKPIVDYTGIAEKFSNLNDGTMLEDNPTIKGRMTFTDAFAMIKKDLSTLKITNEDLEIVLKFIILNDPLTVTAANAHILHVIGHSQPRLGSTACVMPEFRNLRMIKHSPALVLKCYSKNTLLLPGVQERDMERDLNHLKTFIETTKLEDKMQNRIKKNEDLKKSKDIYFEIKEVTRFYQTCYEYVKSTDYKVKVFILPAKCMTQTDFCAVLQGSLLEDKKWKLIQHLRPVTAGGHKGEVQPVVSMDFKLAREAVNLLCFFTDSFIDSRYRRDFLLKACVEMAYKDRPMVTLIEEIKKSKNRTSFLPFLYRIGELTQEDLDAYDAQKAGGRVTWNHWQSTRSLNMGKIDFQIDTHKTHLHIIGEDQQLVIAELKIPKLTANAITQAGYRLLNEKHGFRFETMNEVLVQPRKYYITYQMKSKKQYVYKIFDTATLLYERRNIKQYTGREANPIVAVCEVVPMEEEETPALSLGDIEMYNADNESVSILKTSFNESAKMRRANLSKMQYFETIGGSMLKIRFINVNALMKDTTLMSLNYDNLVNADLARFSKLLDCDGDTDSVEDGILCFSNDPMEQTTTEEIDAIPLFKVSYKISAPARLTYKNAIRELLRREITKFMDAFTFVGPSFDSPENMGFICNICCIIQLLHTNEWSTIMLNCIHICMIYLEKDIRFHKFLLNRIFFEGLNPASGKLDYKKIKEFVISLKDREMAPWNEIFTKFKQKCVTLLDKEITRIEQNTNLENTLALDENTDDQSGFLLFEQFTVQIYARVHLFSLVYF</sequence>
<dbReference type="InterPro" id="IPR048547">
    <property type="entry name" value="L_thumb_ring_bunyavir"/>
</dbReference>
<organism evidence="12 13">
    <name type="scientific">Umbre virus</name>
    <dbReference type="NCBI Taxonomy" id="552554"/>
    <lineage>
        <taxon>Viruses</taxon>
        <taxon>Riboviria</taxon>
        <taxon>Orthornavirae</taxon>
        <taxon>Negarnaviricota</taxon>
        <taxon>Polyploviricotina</taxon>
        <taxon>Bunyaviricetes</taxon>
        <taxon>Elliovirales</taxon>
        <taxon>Peribunyaviridae</taxon>
        <taxon>Orthobunyavirus</taxon>
        <taxon>Orthobunyavirus umbreense</taxon>
    </lineage>
</organism>
<name>A0A0R7FK34_9VIRU</name>
<evidence type="ECO:0000256" key="5">
    <source>
        <dbReference type="ARBA" id="ARBA00022842"/>
    </source>
</evidence>
<evidence type="ECO:0000259" key="11">
    <source>
        <dbReference type="PROSITE" id="PS50525"/>
    </source>
</evidence>
<evidence type="ECO:0000256" key="8">
    <source>
        <dbReference type="ARBA" id="ARBA00031012"/>
    </source>
</evidence>
<keyword evidence="10" id="KW-0175">Coiled coil</keyword>
<dbReference type="GeneID" id="40524599"/>
<evidence type="ECO:0000313" key="12">
    <source>
        <dbReference type="EMBL" id="AKO90167.1"/>
    </source>
</evidence>
<feature type="non-terminal residue" evidence="12">
    <location>
        <position position="2293"/>
    </location>
</feature>
<keyword evidence="5" id="KW-0460">Magnesium</keyword>
<evidence type="ECO:0000256" key="6">
    <source>
        <dbReference type="ARBA" id="ARBA00030285"/>
    </source>
</evidence>
<dbReference type="GO" id="GO:0039694">
    <property type="term" value="P:viral RNA genome replication"/>
    <property type="evidence" value="ECO:0007669"/>
    <property type="project" value="InterPro"/>
</dbReference>
<dbReference type="Gene3D" id="3.40.91.60">
    <property type="match status" value="1"/>
</dbReference>
<dbReference type="PROSITE" id="PS50525">
    <property type="entry name" value="RDRP_SSRNA_NEG_SEG"/>
    <property type="match status" value="1"/>
</dbReference>
<protein>
    <recommendedName>
        <fullName evidence="2">RNA-directed RNA polymerase L</fullName>
        <ecNumber evidence="1">2.7.7.48</ecNumber>
    </recommendedName>
    <alternativeName>
        <fullName evidence="6">Large structural protein</fullName>
    </alternativeName>
    <alternativeName>
        <fullName evidence="8">Replicase</fullName>
    </alternativeName>
    <alternativeName>
        <fullName evidence="7">Transcriptase</fullName>
    </alternativeName>
</protein>
<dbReference type="Pfam" id="PF21561">
    <property type="entry name" value="L_thumb_ring_vir"/>
    <property type="match status" value="1"/>
</dbReference>
<dbReference type="InterPro" id="IPR007322">
    <property type="entry name" value="RNA_pol_bunyavir"/>
</dbReference>
<dbReference type="EC" id="2.7.7.48" evidence="1"/>
<feature type="coiled-coil region" evidence="10">
    <location>
        <begin position="1006"/>
        <end position="1037"/>
    </location>
</feature>
<evidence type="ECO:0000256" key="3">
    <source>
        <dbReference type="ARBA" id="ARBA00022679"/>
    </source>
</evidence>
<proteinExistence type="inferred from homology"/>
<keyword evidence="4" id="KW-0378">Hydrolase</keyword>
<dbReference type="GO" id="GO:0006351">
    <property type="term" value="P:DNA-templated transcription"/>
    <property type="evidence" value="ECO:0007669"/>
    <property type="project" value="InterPro"/>
</dbReference>
<comment type="similarity">
    <text evidence="9">Belongs to the Bunyavirales RNA polymerase family.</text>
</comment>
<feature type="domain" description="RdRp catalytic" evidence="11">
    <location>
        <begin position="1046"/>
        <end position="1233"/>
    </location>
</feature>
<evidence type="ECO:0000256" key="4">
    <source>
        <dbReference type="ARBA" id="ARBA00022801"/>
    </source>
</evidence>
<keyword evidence="12" id="KW-0696">RNA-directed RNA polymerase</keyword>
<evidence type="ECO:0000256" key="2">
    <source>
        <dbReference type="ARBA" id="ARBA00018602"/>
    </source>
</evidence>
<dbReference type="Pfam" id="PF15518">
    <property type="entry name" value="L_protein_N"/>
    <property type="match status" value="1"/>
</dbReference>